<name>A0A3S0ZYN9_ELYCH</name>
<dbReference type="SUPFAM" id="SSF101478">
    <property type="entry name" value="ADP-ribosylglycohydrolase"/>
    <property type="match status" value="1"/>
</dbReference>
<evidence type="ECO:0000256" key="2">
    <source>
        <dbReference type="ARBA" id="ARBA00022801"/>
    </source>
</evidence>
<feature type="binding site" evidence="8">
    <location>
        <position position="314"/>
    </location>
    <ligand>
        <name>Mg(2+)</name>
        <dbReference type="ChEBI" id="CHEBI:18420"/>
        <label>1</label>
    </ligand>
</feature>
<protein>
    <recommendedName>
        <fullName evidence="5">ADP-ribosylhydrolase ARH1</fullName>
        <ecNumber evidence="4">3.2.2.19</ecNumber>
    </recommendedName>
    <alternativeName>
        <fullName evidence="6">ADP-ribose-L-arginine cleaving enzyme</fullName>
    </alternativeName>
    <alternativeName>
        <fullName evidence="7">[Protein ADP-ribosylarginine] hydrolase</fullName>
    </alternativeName>
</protein>
<keyword evidence="2" id="KW-0378">Hydrolase</keyword>
<feature type="binding site" evidence="8">
    <location>
        <position position="66"/>
    </location>
    <ligand>
        <name>Mg(2+)</name>
        <dbReference type="ChEBI" id="CHEBI:18420"/>
        <label>1</label>
    </ligand>
</feature>
<dbReference type="InterPro" id="IPR005502">
    <property type="entry name" value="Ribosyl_crysJ1"/>
</dbReference>
<dbReference type="Proteomes" id="UP000271974">
    <property type="component" value="Unassembled WGS sequence"/>
</dbReference>
<dbReference type="GO" id="GO:0003875">
    <property type="term" value="F:ADP-ribosylarginine hydrolase activity"/>
    <property type="evidence" value="ECO:0007669"/>
    <property type="project" value="UniProtKB-EC"/>
</dbReference>
<dbReference type="PANTHER" id="PTHR16222:SF26">
    <property type="entry name" value="ADP-RIBOSYLHYDROLASE ARH1"/>
    <property type="match status" value="1"/>
</dbReference>
<evidence type="ECO:0000313" key="10">
    <source>
        <dbReference type="Proteomes" id="UP000271974"/>
    </source>
</evidence>
<comment type="similarity">
    <text evidence="1">Belongs to the ADP-ribosylglycohydrolase family.</text>
</comment>
<organism evidence="9 10">
    <name type="scientific">Elysia chlorotica</name>
    <name type="common">Eastern emerald elysia</name>
    <name type="synonym">Sea slug</name>
    <dbReference type="NCBI Taxonomy" id="188477"/>
    <lineage>
        <taxon>Eukaryota</taxon>
        <taxon>Metazoa</taxon>
        <taxon>Spiralia</taxon>
        <taxon>Lophotrochozoa</taxon>
        <taxon>Mollusca</taxon>
        <taxon>Gastropoda</taxon>
        <taxon>Heterobranchia</taxon>
        <taxon>Euthyneura</taxon>
        <taxon>Panpulmonata</taxon>
        <taxon>Sacoglossa</taxon>
        <taxon>Placobranchoidea</taxon>
        <taxon>Plakobranchidae</taxon>
        <taxon>Elysia</taxon>
    </lineage>
</organism>
<evidence type="ECO:0000256" key="5">
    <source>
        <dbReference type="ARBA" id="ARBA00049773"/>
    </source>
</evidence>
<dbReference type="AlphaFoldDB" id="A0A3S0ZYN9"/>
<comment type="caution">
    <text evidence="9">The sequence shown here is derived from an EMBL/GenBank/DDBJ whole genome shotgun (WGS) entry which is preliminary data.</text>
</comment>
<dbReference type="STRING" id="188477.A0A3S0ZYN9"/>
<dbReference type="GO" id="GO:0000287">
    <property type="term" value="F:magnesium ion binding"/>
    <property type="evidence" value="ECO:0007669"/>
    <property type="project" value="InterPro"/>
</dbReference>
<dbReference type="FunFam" id="1.10.4080.10:FF:000002">
    <property type="entry name" value="ADP-ribosylarginine hydrolase isoform X1"/>
    <property type="match status" value="1"/>
</dbReference>
<comment type="cofactor">
    <cofactor evidence="8">
        <name>Mg(2+)</name>
        <dbReference type="ChEBI" id="CHEBI:18420"/>
    </cofactor>
    <text evidence="8">Binds 2 magnesium ions per subunit.</text>
</comment>
<keyword evidence="8" id="KW-0479">Metal-binding</keyword>
<dbReference type="InterPro" id="IPR036705">
    <property type="entry name" value="Ribosyl_crysJ1_sf"/>
</dbReference>
<evidence type="ECO:0000256" key="1">
    <source>
        <dbReference type="ARBA" id="ARBA00010702"/>
    </source>
</evidence>
<dbReference type="EC" id="3.2.2.19" evidence="4"/>
<dbReference type="InterPro" id="IPR012108">
    <property type="entry name" value="ADP-ribosylarg_hydro"/>
</dbReference>
<keyword evidence="8" id="KW-0460">Magnesium</keyword>
<comment type="function">
    <text evidence="3">Specifically acts as an arginine mono-ADP-ribosylhydrolase by mediating the removal of mono-ADP-ribose attached to arginine residues on proteins.</text>
</comment>
<reference evidence="9 10" key="1">
    <citation type="submission" date="2019-01" db="EMBL/GenBank/DDBJ databases">
        <title>A draft genome assembly of the solar-powered sea slug Elysia chlorotica.</title>
        <authorList>
            <person name="Cai H."/>
            <person name="Li Q."/>
            <person name="Fang X."/>
            <person name="Li J."/>
            <person name="Curtis N.E."/>
            <person name="Altenburger A."/>
            <person name="Shibata T."/>
            <person name="Feng M."/>
            <person name="Maeda T."/>
            <person name="Schwartz J.A."/>
            <person name="Shigenobu S."/>
            <person name="Lundholm N."/>
            <person name="Nishiyama T."/>
            <person name="Yang H."/>
            <person name="Hasebe M."/>
            <person name="Li S."/>
            <person name="Pierce S.K."/>
            <person name="Wang J."/>
        </authorList>
    </citation>
    <scope>NUCLEOTIDE SEQUENCE [LARGE SCALE GENOMIC DNA]</scope>
    <source>
        <strain evidence="9">EC2010</strain>
        <tissue evidence="9">Whole organism of an adult</tissue>
    </source>
</reference>
<dbReference type="EMBL" id="RQTK01000044">
    <property type="protein sequence ID" value="RUS89934.1"/>
    <property type="molecule type" value="Genomic_DNA"/>
</dbReference>
<dbReference type="PANTHER" id="PTHR16222">
    <property type="entry name" value="ADP-RIBOSYLGLYCOHYDROLASE"/>
    <property type="match status" value="1"/>
</dbReference>
<evidence type="ECO:0000256" key="6">
    <source>
        <dbReference type="ARBA" id="ARBA00049798"/>
    </source>
</evidence>
<feature type="binding site" evidence="8">
    <location>
        <position position="313"/>
    </location>
    <ligand>
        <name>Mg(2+)</name>
        <dbReference type="ChEBI" id="CHEBI:18420"/>
        <label>1</label>
    </ligand>
</feature>
<evidence type="ECO:0000256" key="8">
    <source>
        <dbReference type="PIRSR" id="PIRSR605502-1"/>
    </source>
</evidence>
<sequence>MSAHLPTLRNRYAQAMILSGVGDALGYKNGSWEFCHSGESIYKEMKDLGGLDTIQVKVPNWLVSDDTVMHLATGEALIESSNQDQKKLFLTLAKAYKESMHDMIGRAPGMTCMNCTHQLKPLRPDGYRIPFNAKGGGCGAAMRAMCIGLRYPRPEQLNDLITVSVEAGRMTHHHPTGFLGSLAAALFTAYAVQEKPAKSWGRGLLDTLPLALKYIESDGYCVKENKDAWAYFTTQWEKYLESRSLKDGTAEPVFPDKYGFKERDAFVKSVSYSGWGGSSGHDAPMIAYDAYLGAAGNWKELCYRSMFHAGDSDSTGVIAACWFGVTHGINSVPEKNHAHVEYRDRLENVGLKLYDLAFPGEDKAES</sequence>
<evidence type="ECO:0000313" key="9">
    <source>
        <dbReference type="EMBL" id="RUS89934.1"/>
    </source>
</evidence>
<proteinExistence type="inferred from homology"/>
<evidence type="ECO:0000256" key="3">
    <source>
        <dbReference type="ARBA" id="ARBA00049582"/>
    </source>
</evidence>
<dbReference type="Pfam" id="PF03747">
    <property type="entry name" value="ADP_ribosyl_GH"/>
    <property type="match status" value="1"/>
</dbReference>
<dbReference type="OrthoDB" id="10250509at2759"/>
<evidence type="ECO:0000256" key="4">
    <source>
        <dbReference type="ARBA" id="ARBA00049725"/>
    </source>
</evidence>
<feature type="binding site" evidence="8">
    <location>
        <position position="65"/>
    </location>
    <ligand>
        <name>Mg(2+)</name>
        <dbReference type="ChEBI" id="CHEBI:18420"/>
        <label>1</label>
    </ligand>
</feature>
<keyword evidence="10" id="KW-1185">Reference proteome</keyword>
<dbReference type="Gene3D" id="1.10.4080.10">
    <property type="entry name" value="ADP-ribosylation/Crystallin J1"/>
    <property type="match status" value="1"/>
</dbReference>
<accession>A0A3S0ZYN9</accession>
<feature type="binding site" evidence="8">
    <location>
        <position position="64"/>
    </location>
    <ligand>
        <name>Mg(2+)</name>
        <dbReference type="ChEBI" id="CHEBI:18420"/>
        <label>1</label>
    </ligand>
</feature>
<evidence type="ECO:0000256" key="7">
    <source>
        <dbReference type="ARBA" id="ARBA00049810"/>
    </source>
</evidence>
<dbReference type="InterPro" id="IPR050792">
    <property type="entry name" value="ADP-ribosylglycohydrolase"/>
</dbReference>
<feature type="binding site" evidence="8">
    <location>
        <position position="311"/>
    </location>
    <ligand>
        <name>Mg(2+)</name>
        <dbReference type="ChEBI" id="CHEBI:18420"/>
        <label>1</label>
    </ligand>
</feature>
<dbReference type="GO" id="GO:0051725">
    <property type="term" value="P:protein de-ADP-ribosylation"/>
    <property type="evidence" value="ECO:0007669"/>
    <property type="project" value="InterPro"/>
</dbReference>
<gene>
    <name evidence="9" type="ORF">EGW08_002286</name>
</gene>
<dbReference type="PIRSF" id="PIRSF016939">
    <property type="entry name" value="ADP_ribslarg_hdr"/>
    <property type="match status" value="1"/>
</dbReference>